<evidence type="ECO:0000313" key="4">
    <source>
        <dbReference type="Proteomes" id="UP000654471"/>
    </source>
</evidence>
<evidence type="ECO:0000259" key="2">
    <source>
        <dbReference type="Pfam" id="PF03771"/>
    </source>
</evidence>
<protein>
    <recommendedName>
        <fullName evidence="2">DUF317 domain-containing protein</fullName>
    </recommendedName>
</protein>
<proteinExistence type="predicted"/>
<dbReference type="EMBL" id="BMRP01000005">
    <property type="protein sequence ID" value="GGU55133.1"/>
    <property type="molecule type" value="Genomic_DNA"/>
</dbReference>
<sequence>MKQQQWTGWGPGAQQAEQHYLVEPRYLAGGGDIRYVSEFLRASGWNDKSRTGGPLVFDSPDKAVRIGYDPHVQPGGWTISGKAAPGQEAWHATFTRQVPVEIVAGFTDALTRPRSAHAPNVWAPLQEQRWKTEQGQHVTAMSPDGGAWMQFHQSKPGEALWWAGARNEHGRVWDASFTASTPMHLVQAFSTALADPQQVMRPRGHVPPSTHIRTTSVSVRPEELSAWQQARIRAARAATWARNSWATTRPRRQAPAAGPYAQAGGRARR</sequence>
<dbReference type="InterPro" id="IPR005523">
    <property type="entry name" value="DUF317_SPDY"/>
</dbReference>
<comment type="caution">
    <text evidence="3">The sequence shown here is derived from an EMBL/GenBank/DDBJ whole genome shotgun (WGS) entry which is preliminary data.</text>
</comment>
<evidence type="ECO:0000313" key="3">
    <source>
        <dbReference type="EMBL" id="GGU55133.1"/>
    </source>
</evidence>
<feature type="domain" description="DUF317" evidence="2">
    <location>
        <begin position="142"/>
        <end position="197"/>
    </location>
</feature>
<organism evidence="3 4">
    <name type="scientific">Streptomyces albospinus</name>
    <dbReference type="NCBI Taxonomy" id="285515"/>
    <lineage>
        <taxon>Bacteria</taxon>
        <taxon>Bacillati</taxon>
        <taxon>Actinomycetota</taxon>
        <taxon>Actinomycetes</taxon>
        <taxon>Kitasatosporales</taxon>
        <taxon>Streptomycetaceae</taxon>
        <taxon>Streptomyces</taxon>
    </lineage>
</organism>
<accession>A0ABQ2UXS8</accession>
<dbReference type="RefSeq" id="WP_189298501.1">
    <property type="nucleotide sequence ID" value="NZ_BMRP01000005.1"/>
</dbReference>
<keyword evidence="4" id="KW-1185">Reference proteome</keyword>
<feature type="region of interest" description="Disordered" evidence="1">
    <location>
        <begin position="244"/>
        <end position="269"/>
    </location>
</feature>
<dbReference type="Pfam" id="PF03771">
    <property type="entry name" value="SPDY"/>
    <property type="match status" value="2"/>
</dbReference>
<gene>
    <name evidence="3" type="ORF">GCM10010211_19770</name>
</gene>
<feature type="domain" description="DUF317" evidence="2">
    <location>
        <begin position="59"/>
        <end position="115"/>
    </location>
</feature>
<dbReference type="Proteomes" id="UP000654471">
    <property type="component" value="Unassembled WGS sequence"/>
</dbReference>
<name>A0ABQ2UXS8_9ACTN</name>
<reference evidence="4" key="1">
    <citation type="journal article" date="2019" name="Int. J. Syst. Evol. Microbiol.">
        <title>The Global Catalogue of Microorganisms (GCM) 10K type strain sequencing project: providing services to taxonomists for standard genome sequencing and annotation.</title>
        <authorList>
            <consortium name="The Broad Institute Genomics Platform"/>
            <consortium name="The Broad Institute Genome Sequencing Center for Infectious Disease"/>
            <person name="Wu L."/>
            <person name="Ma J."/>
        </authorList>
    </citation>
    <scope>NUCLEOTIDE SEQUENCE [LARGE SCALE GENOMIC DNA]</scope>
    <source>
        <strain evidence="4">JCM 3399</strain>
    </source>
</reference>
<evidence type="ECO:0000256" key="1">
    <source>
        <dbReference type="SAM" id="MobiDB-lite"/>
    </source>
</evidence>